<dbReference type="EMBL" id="JACEIK010001222">
    <property type="protein sequence ID" value="MCD7467345.1"/>
    <property type="molecule type" value="Genomic_DNA"/>
</dbReference>
<dbReference type="Proteomes" id="UP000823775">
    <property type="component" value="Unassembled WGS sequence"/>
</dbReference>
<reference evidence="1 2" key="1">
    <citation type="journal article" date="2021" name="BMC Genomics">
        <title>Datura genome reveals duplications of psychoactive alkaloid biosynthetic genes and high mutation rate following tissue culture.</title>
        <authorList>
            <person name="Rajewski A."/>
            <person name="Carter-House D."/>
            <person name="Stajich J."/>
            <person name="Litt A."/>
        </authorList>
    </citation>
    <scope>NUCLEOTIDE SEQUENCE [LARGE SCALE GENOMIC DNA]</scope>
    <source>
        <strain evidence="1">AR-01</strain>
    </source>
</reference>
<evidence type="ECO:0000313" key="1">
    <source>
        <dbReference type="EMBL" id="MCD7467345.1"/>
    </source>
</evidence>
<keyword evidence="2" id="KW-1185">Reference proteome</keyword>
<gene>
    <name evidence="1" type="ORF">HAX54_004752</name>
</gene>
<sequence length="260" mass="29193">MGIGRNSLVNLDINFGELPVDRSTIQLGSDDIHSGTSIGVYKPHQIWMTHEIQAIWMAELPTMRVKAKLTKDGESATIVGILNWQCQSVQMDKPLLDSNQKHTSATDLELSLQQVQHRVIEQREVANSLASGQVQQCGSKQVWVLNENVSQRLSSEQVQLLRSNQVHNDVSQGSADTLVQNERMVQHLSTDHIQTDSVLQIQGSSFGDVQHGMNEKSQTKFGQLIRSLWLNLLILVLICPKFKLLVWLTGPEFRFEACCL</sequence>
<comment type="caution">
    <text evidence="1">The sequence shown here is derived from an EMBL/GenBank/DDBJ whole genome shotgun (WGS) entry which is preliminary data.</text>
</comment>
<proteinExistence type="predicted"/>
<evidence type="ECO:0000313" key="2">
    <source>
        <dbReference type="Proteomes" id="UP000823775"/>
    </source>
</evidence>
<name>A0ABS8T7F5_DATST</name>
<protein>
    <submittedName>
        <fullName evidence="1">Uncharacterized protein</fullName>
    </submittedName>
</protein>
<organism evidence="1 2">
    <name type="scientific">Datura stramonium</name>
    <name type="common">Jimsonweed</name>
    <name type="synonym">Common thornapple</name>
    <dbReference type="NCBI Taxonomy" id="4076"/>
    <lineage>
        <taxon>Eukaryota</taxon>
        <taxon>Viridiplantae</taxon>
        <taxon>Streptophyta</taxon>
        <taxon>Embryophyta</taxon>
        <taxon>Tracheophyta</taxon>
        <taxon>Spermatophyta</taxon>
        <taxon>Magnoliopsida</taxon>
        <taxon>eudicotyledons</taxon>
        <taxon>Gunneridae</taxon>
        <taxon>Pentapetalae</taxon>
        <taxon>asterids</taxon>
        <taxon>lamiids</taxon>
        <taxon>Solanales</taxon>
        <taxon>Solanaceae</taxon>
        <taxon>Solanoideae</taxon>
        <taxon>Datureae</taxon>
        <taxon>Datura</taxon>
    </lineage>
</organism>
<accession>A0ABS8T7F5</accession>